<evidence type="ECO:0000313" key="1">
    <source>
        <dbReference type="EMBL" id="MBM6820565.1"/>
    </source>
</evidence>
<reference evidence="1 2" key="1">
    <citation type="journal article" date="2021" name="Sci. Rep.">
        <title>The distribution of antibiotic resistance genes in chicken gut microbiota commensals.</title>
        <authorList>
            <person name="Juricova H."/>
            <person name="Matiasovicova J."/>
            <person name="Kubasova T."/>
            <person name="Cejkova D."/>
            <person name="Rychlik I."/>
        </authorList>
    </citation>
    <scope>NUCLEOTIDE SEQUENCE [LARGE SCALE GENOMIC DNA]</scope>
    <source>
        <strain evidence="1 2">An435</strain>
    </source>
</reference>
<name>A0ABS2FJ26_9CLOT</name>
<dbReference type="EMBL" id="JACJLL010000128">
    <property type="protein sequence ID" value="MBM6820565.1"/>
    <property type="molecule type" value="Genomic_DNA"/>
</dbReference>
<dbReference type="RefSeq" id="WP_195516527.1">
    <property type="nucleotide sequence ID" value="NZ_JACJLL010000128.1"/>
</dbReference>
<comment type="caution">
    <text evidence="1">The sequence shown here is derived from an EMBL/GenBank/DDBJ whole genome shotgun (WGS) entry which is preliminary data.</text>
</comment>
<organism evidence="1 2">
    <name type="scientific">Clostridium saudiense</name>
    <dbReference type="NCBI Taxonomy" id="1414720"/>
    <lineage>
        <taxon>Bacteria</taxon>
        <taxon>Bacillati</taxon>
        <taxon>Bacillota</taxon>
        <taxon>Clostridia</taxon>
        <taxon>Eubacteriales</taxon>
        <taxon>Clostridiaceae</taxon>
        <taxon>Clostridium</taxon>
    </lineage>
</organism>
<dbReference type="Proteomes" id="UP000767334">
    <property type="component" value="Unassembled WGS sequence"/>
</dbReference>
<accession>A0ABS2FJ26</accession>
<protein>
    <submittedName>
        <fullName evidence="1">IS1 family transposase</fullName>
    </submittedName>
</protein>
<sequence>MINFYKTLINNNSNKKISNDLIEYHNCKSTIINKCPYCESKTIIKYGMYKNIQRYKCKDSMCGKTFTNEIYNQFRYSKKFKENYQEYLALLNKGLTIRECASKLNITVVTAFFWRHRFLFDLKNKYYVENISSYVELTKMIVNENFKGSRNITANKRDKITIINAVNDSIDILPIIAARNFFGFYEIRDNLVPRLNKSAYVVGLIDGRLKTFAKAFNEINKVSLEEKYKNNIDIQYSINTQKWLSKFRGVASKYLDHYLYWRLFEYKNNFELKKTMLSSKTMKTKIYLNSKITTYISWENIKSKTLPI</sequence>
<proteinExistence type="predicted"/>
<keyword evidence="2" id="KW-1185">Reference proteome</keyword>
<evidence type="ECO:0000313" key="2">
    <source>
        <dbReference type="Proteomes" id="UP000767334"/>
    </source>
</evidence>
<gene>
    <name evidence="1" type="ORF">H6A19_14715</name>
</gene>